<evidence type="ECO:0008006" key="4">
    <source>
        <dbReference type="Google" id="ProtNLM"/>
    </source>
</evidence>
<dbReference type="PANTHER" id="PTHR23313">
    <property type="entry name" value="TSEC1-RELATED"/>
    <property type="match status" value="1"/>
</dbReference>
<proteinExistence type="predicted"/>
<protein>
    <recommendedName>
        <fullName evidence="4">Testis-expressed sequence 9 protein</fullName>
    </recommendedName>
</protein>
<evidence type="ECO:0000256" key="1">
    <source>
        <dbReference type="SAM" id="MobiDB-lite"/>
    </source>
</evidence>
<dbReference type="EMBL" id="JARBJD010000275">
    <property type="protein sequence ID" value="KAK2945049.1"/>
    <property type="molecule type" value="Genomic_DNA"/>
</dbReference>
<dbReference type="SUPFAM" id="SSF90257">
    <property type="entry name" value="Myosin rod fragments"/>
    <property type="match status" value="1"/>
</dbReference>
<feature type="compositionally biased region" description="Basic and acidic residues" evidence="1">
    <location>
        <begin position="1"/>
        <end position="22"/>
    </location>
</feature>
<evidence type="ECO:0000313" key="3">
    <source>
        <dbReference type="Proteomes" id="UP001281761"/>
    </source>
</evidence>
<feature type="compositionally biased region" description="Basic and acidic residues" evidence="1">
    <location>
        <begin position="33"/>
        <end position="57"/>
    </location>
</feature>
<name>A0ABQ9WZW1_9EUKA</name>
<dbReference type="PANTHER" id="PTHR23313:SF0">
    <property type="entry name" value="TESTIS-EXPRESSED PROTEIN 9"/>
    <property type="match status" value="1"/>
</dbReference>
<feature type="compositionally biased region" description="Basic and acidic residues" evidence="1">
    <location>
        <begin position="100"/>
        <end position="122"/>
    </location>
</feature>
<feature type="region of interest" description="Disordered" evidence="1">
    <location>
        <begin position="1"/>
        <end position="125"/>
    </location>
</feature>
<feature type="compositionally biased region" description="Basic and acidic residues" evidence="1">
    <location>
        <begin position="231"/>
        <end position="241"/>
    </location>
</feature>
<comment type="caution">
    <text evidence="2">The sequence shown here is derived from an EMBL/GenBank/DDBJ whole genome shotgun (WGS) entry which is preliminary data.</text>
</comment>
<accession>A0ABQ9WZW1</accession>
<evidence type="ECO:0000313" key="2">
    <source>
        <dbReference type="EMBL" id="KAK2945049.1"/>
    </source>
</evidence>
<sequence length="346" mass="39855">MEELIRKNEEIERQRRELERITEQISTTPSRTQRKEHQRDSPSKRVDVTRKQTRAEEPPIQDDELSEPDAPGLLSSTTGSRNSMHVPQGKPNQAPKRKTKWLEQLDDELAHQNDENSKKDSEMSGNRAAEIIEEHATKQGGALSDVQSRLNKAKLQTLENQVLQLQAELTLRNEAVSTANEQLKVISEDKARLTRLNKQLEQQLTKTTTQLDQQSKHVTNLEAQVSALRKENDSLAKEHRTSSVSASAKENKMNRAFEEAEGLKQQLKSLENEKRELVSKARTQEEAFRSELRSFQKQKTELILAFRKQQKLIDVLKRQKMHLEASKLFSFTEDEFNKLIEKLDSS</sequence>
<feature type="compositionally biased region" description="Polar residues" evidence="1">
    <location>
        <begin position="74"/>
        <end position="85"/>
    </location>
</feature>
<dbReference type="Proteomes" id="UP001281761">
    <property type="component" value="Unassembled WGS sequence"/>
</dbReference>
<keyword evidence="3" id="KW-1185">Reference proteome</keyword>
<gene>
    <name evidence="2" type="ORF">BLNAU_20062</name>
</gene>
<feature type="region of interest" description="Disordered" evidence="1">
    <location>
        <begin position="231"/>
        <end position="251"/>
    </location>
</feature>
<organism evidence="2 3">
    <name type="scientific">Blattamonas nauphoetae</name>
    <dbReference type="NCBI Taxonomy" id="2049346"/>
    <lineage>
        <taxon>Eukaryota</taxon>
        <taxon>Metamonada</taxon>
        <taxon>Preaxostyla</taxon>
        <taxon>Oxymonadida</taxon>
        <taxon>Blattamonas</taxon>
    </lineage>
</organism>
<reference evidence="2 3" key="1">
    <citation type="journal article" date="2022" name="bioRxiv">
        <title>Genomics of Preaxostyla Flagellates Illuminates Evolutionary Transitions and the Path Towards Mitochondrial Loss.</title>
        <authorList>
            <person name="Novak L.V.F."/>
            <person name="Treitli S.C."/>
            <person name="Pyrih J."/>
            <person name="Halakuc P."/>
            <person name="Pipaliya S.V."/>
            <person name="Vacek V."/>
            <person name="Brzon O."/>
            <person name="Soukal P."/>
            <person name="Eme L."/>
            <person name="Dacks J.B."/>
            <person name="Karnkowska A."/>
            <person name="Elias M."/>
            <person name="Hampl V."/>
        </authorList>
    </citation>
    <scope>NUCLEOTIDE SEQUENCE [LARGE SCALE GENOMIC DNA]</scope>
    <source>
        <strain evidence="2">NAU3</strain>
        <tissue evidence="2">Gut</tissue>
    </source>
</reference>